<evidence type="ECO:0000256" key="2">
    <source>
        <dbReference type="ARBA" id="ARBA00022525"/>
    </source>
</evidence>
<dbReference type="Gene3D" id="2.60.40.1940">
    <property type="match status" value="2"/>
</dbReference>
<dbReference type="CDD" id="cd00017">
    <property type="entry name" value="ANATO"/>
    <property type="match status" value="1"/>
</dbReference>
<proteinExistence type="predicted"/>
<dbReference type="SUPFAM" id="SSF48239">
    <property type="entry name" value="Terpenoid cyclases/Protein prenyltransferases"/>
    <property type="match status" value="1"/>
</dbReference>
<dbReference type="PANTHER" id="PTHR11412">
    <property type="entry name" value="MACROGLOBULIN / COMPLEMENT"/>
    <property type="match status" value="1"/>
</dbReference>
<dbReference type="Gene3D" id="6.20.50.160">
    <property type="match status" value="1"/>
</dbReference>
<dbReference type="PANTHER" id="PTHR11412:SF83">
    <property type="entry name" value="COMPLEMENT C5"/>
    <property type="match status" value="1"/>
</dbReference>
<dbReference type="Pfam" id="PF01821">
    <property type="entry name" value="ANATO"/>
    <property type="match status" value="1"/>
</dbReference>
<dbReference type="Gene3D" id="2.60.40.690">
    <property type="entry name" value="Alpha-macroglobulin, receptor-binding domain"/>
    <property type="match status" value="1"/>
</dbReference>
<dbReference type="SMART" id="SM00643">
    <property type="entry name" value="C345C"/>
    <property type="match status" value="1"/>
</dbReference>
<dbReference type="Pfam" id="PF17790">
    <property type="entry name" value="MG1"/>
    <property type="match status" value="1"/>
</dbReference>
<keyword evidence="7" id="KW-1185">Reference proteome</keyword>
<dbReference type="InterPro" id="IPR001134">
    <property type="entry name" value="Netrin_domain"/>
</dbReference>
<dbReference type="Gene3D" id="1.20.91.20">
    <property type="entry name" value="Anaphylotoxins (complement system)"/>
    <property type="match status" value="1"/>
</dbReference>
<dbReference type="Gene3D" id="2.60.120.1540">
    <property type="match status" value="1"/>
</dbReference>
<dbReference type="InterPro" id="IPR050473">
    <property type="entry name" value="A2M/Complement_sys"/>
</dbReference>
<dbReference type="Gene3D" id="1.50.10.20">
    <property type="match status" value="1"/>
</dbReference>
<dbReference type="SUPFAM" id="SSF47686">
    <property type="entry name" value="Anaphylotoxins (complement system)"/>
    <property type="match status" value="1"/>
</dbReference>
<dbReference type="Gene3D" id="2.20.130.20">
    <property type="match status" value="1"/>
</dbReference>
<dbReference type="InterPro" id="IPR018933">
    <property type="entry name" value="Netrin_module_non-TIMP"/>
</dbReference>
<comment type="subcellular location">
    <subcellularLocation>
        <location evidence="1">Secreted</location>
    </subcellularLocation>
</comment>
<dbReference type="Pfam" id="PF07677">
    <property type="entry name" value="A2M_recep"/>
    <property type="match status" value="1"/>
</dbReference>
<dbReference type="Pfam" id="PF07703">
    <property type="entry name" value="A2M_BRD"/>
    <property type="match status" value="1"/>
</dbReference>
<dbReference type="SMART" id="SM01359">
    <property type="entry name" value="A2M_N_2"/>
    <property type="match status" value="1"/>
</dbReference>
<feature type="domain" description="Anaphylatoxin-like" evidence="4">
    <location>
        <begin position="690"/>
        <end position="725"/>
    </location>
</feature>
<keyword evidence="2" id="KW-0964">Secreted</keyword>
<feature type="domain" description="NTR" evidence="5">
    <location>
        <begin position="1479"/>
        <end position="1624"/>
    </location>
</feature>
<name>A0A8D2JHJ7_VARKO</name>
<dbReference type="InterPro" id="IPR008993">
    <property type="entry name" value="TIMP-like_OB-fold"/>
</dbReference>
<dbReference type="Pfam" id="PF01835">
    <property type="entry name" value="MG2"/>
    <property type="match status" value="1"/>
</dbReference>
<dbReference type="Gene3D" id="2.60.40.10">
    <property type="entry name" value="Immunoglobulins"/>
    <property type="match status" value="2"/>
</dbReference>
<protein>
    <submittedName>
        <fullName evidence="6">Complement C5</fullName>
    </submittedName>
</protein>
<dbReference type="InterPro" id="IPR048843">
    <property type="entry name" value="C5_CUB"/>
</dbReference>
<dbReference type="InterPro" id="IPR001599">
    <property type="entry name" value="Macroglobln_a2"/>
</dbReference>
<dbReference type="Ensembl" id="ENSVKKT00000009270.1">
    <property type="protein sequence ID" value="ENSVKKP00000009039.1"/>
    <property type="gene ID" value="ENSVKKG00000006235.1"/>
</dbReference>
<reference evidence="6" key="1">
    <citation type="submission" date="2025-08" db="UniProtKB">
        <authorList>
            <consortium name="Ensembl"/>
        </authorList>
    </citation>
    <scope>IDENTIFICATION</scope>
</reference>
<evidence type="ECO:0000313" key="7">
    <source>
        <dbReference type="Proteomes" id="UP000694545"/>
    </source>
</evidence>
<keyword evidence="3" id="KW-1015">Disulfide bond</keyword>
<accession>A0A8D2JHJ7</accession>
<dbReference type="Pfam" id="PF07678">
    <property type="entry name" value="TED_complement"/>
    <property type="match status" value="1"/>
</dbReference>
<evidence type="ECO:0000256" key="3">
    <source>
        <dbReference type="ARBA" id="ARBA00023157"/>
    </source>
</evidence>
<dbReference type="PROSITE" id="PS50189">
    <property type="entry name" value="NTR"/>
    <property type="match status" value="1"/>
</dbReference>
<dbReference type="InterPro" id="IPR018081">
    <property type="entry name" value="Anaphylatoxin_comp_syst"/>
</dbReference>
<dbReference type="InterPro" id="IPR036595">
    <property type="entry name" value="A-macroglobulin_rcpt-bd_sf"/>
</dbReference>
<evidence type="ECO:0000259" key="4">
    <source>
        <dbReference type="PROSITE" id="PS01178"/>
    </source>
</evidence>
<dbReference type="InterPro" id="IPR013783">
    <property type="entry name" value="Ig-like_fold"/>
</dbReference>
<dbReference type="InterPro" id="IPR000020">
    <property type="entry name" value="Anaphylatoxin/fibulin"/>
</dbReference>
<dbReference type="SMART" id="SM01361">
    <property type="entry name" value="A2M_recep"/>
    <property type="match status" value="1"/>
</dbReference>
<dbReference type="InterPro" id="IPR040839">
    <property type="entry name" value="MG4"/>
</dbReference>
<dbReference type="SUPFAM" id="SSF49410">
    <property type="entry name" value="Alpha-macroglobulin receptor domain"/>
    <property type="match status" value="1"/>
</dbReference>
<dbReference type="GO" id="GO:0005615">
    <property type="term" value="C:extracellular space"/>
    <property type="evidence" value="ECO:0007669"/>
    <property type="project" value="InterPro"/>
</dbReference>
<dbReference type="Pfam" id="PF21309">
    <property type="entry name" value="C5_CUB"/>
    <property type="match status" value="1"/>
</dbReference>
<dbReference type="InterPro" id="IPR002890">
    <property type="entry name" value="MG2"/>
</dbReference>
<dbReference type="SMART" id="SM00104">
    <property type="entry name" value="ANATO"/>
    <property type="match status" value="1"/>
</dbReference>
<dbReference type="Proteomes" id="UP000694545">
    <property type="component" value="Unplaced"/>
</dbReference>
<dbReference type="InterPro" id="IPR011625">
    <property type="entry name" value="A2M_N_BRD"/>
</dbReference>
<dbReference type="InterPro" id="IPR041425">
    <property type="entry name" value="C3/4/5_MG1"/>
</dbReference>
<dbReference type="Pfam" id="PF00207">
    <property type="entry name" value="A2M"/>
    <property type="match status" value="1"/>
</dbReference>
<dbReference type="Gene3D" id="2.60.40.1930">
    <property type="match status" value="4"/>
</dbReference>
<dbReference type="PROSITE" id="PS01177">
    <property type="entry name" value="ANAPHYLATOXIN_1"/>
    <property type="match status" value="1"/>
</dbReference>
<evidence type="ECO:0000259" key="5">
    <source>
        <dbReference type="PROSITE" id="PS50189"/>
    </source>
</evidence>
<organism evidence="6 7">
    <name type="scientific">Varanus komodoensis</name>
    <name type="common">Komodo dragon</name>
    <dbReference type="NCBI Taxonomy" id="61221"/>
    <lineage>
        <taxon>Eukaryota</taxon>
        <taxon>Metazoa</taxon>
        <taxon>Chordata</taxon>
        <taxon>Craniata</taxon>
        <taxon>Vertebrata</taxon>
        <taxon>Euteleostomi</taxon>
        <taxon>Lepidosauria</taxon>
        <taxon>Squamata</taxon>
        <taxon>Bifurcata</taxon>
        <taxon>Unidentata</taxon>
        <taxon>Episquamata</taxon>
        <taxon>Toxicofera</taxon>
        <taxon>Anguimorpha</taxon>
        <taxon>Paleoanguimorpha</taxon>
        <taxon>Varanoidea</taxon>
        <taxon>Varanidae</taxon>
        <taxon>Varanus</taxon>
    </lineage>
</organism>
<dbReference type="InterPro" id="IPR009048">
    <property type="entry name" value="A-macroglobulin_rcpt-bd"/>
</dbReference>
<dbReference type="Gene3D" id="2.40.50.120">
    <property type="match status" value="1"/>
</dbReference>
<dbReference type="PROSITE" id="PS01178">
    <property type="entry name" value="ANAPHYLATOXIN_2"/>
    <property type="match status" value="1"/>
</dbReference>
<evidence type="ECO:0000256" key="1">
    <source>
        <dbReference type="ARBA" id="ARBA00004613"/>
    </source>
</evidence>
<dbReference type="InterPro" id="IPR011626">
    <property type="entry name" value="Alpha-macroglobulin_TED"/>
</dbReference>
<reference evidence="6" key="2">
    <citation type="submission" date="2025-09" db="UniProtKB">
        <authorList>
            <consortium name="Ensembl"/>
        </authorList>
    </citation>
    <scope>IDENTIFICATION</scope>
</reference>
<dbReference type="Pfam" id="PF01759">
    <property type="entry name" value="NTR"/>
    <property type="match status" value="1"/>
</dbReference>
<evidence type="ECO:0000313" key="6">
    <source>
        <dbReference type="Ensembl" id="ENSVKKP00000009039.1"/>
    </source>
</evidence>
<dbReference type="SMART" id="SM01360">
    <property type="entry name" value="A2M"/>
    <property type="match status" value="1"/>
</dbReference>
<dbReference type="GO" id="GO:0004866">
    <property type="term" value="F:endopeptidase inhibitor activity"/>
    <property type="evidence" value="ECO:0007669"/>
    <property type="project" value="InterPro"/>
</dbReference>
<dbReference type="Pfam" id="PF17789">
    <property type="entry name" value="MG4"/>
    <property type="match status" value="1"/>
</dbReference>
<sequence length="1624" mass="182193">MLQKAQGQAHYKIRAKVISGCTSDGFLPSTNTPQCLTGPLIRDKSDHLLCLCYRYVISAPKILRVASSEKVVIQAFGYEQEFPVTISVKSFPDKQTTYALGHAQLTPANQFQGSVTVTIQPKDLSSRDPKKPVEYVYLEATSPHFTKEKKMPITYENGFLFIQTDKPIYTPDQSVKVRVYSLNEELRPARRSVTLTIDPEGVEVDIINEDDVAGIVSFPDFKIPPHPKYGVWKIKAKYQTIFATSAVAPFQVKKYAMPRFSVTIEPESNFISSQKFERFKITIKARNGVKLGPVCYGVAELYFNSKSAVSEIGYHDLQELDDARLYIAVSVVEIRGGHSEDSELSTIVYTLSPYKQNLVATPLFVKPGLPYVIKVQVKDTMDAPVRNLPVVLTVAAFDVDLTRQPLPESGTTQTTQTDGMALFVVNIPANTKILEFRVTTADPRLPEENQASKSYEAKSYVSLSGSYLYIDWASNHKKLLVGETVHVNIYPSSHYIDKIHHYSYLILSKGKIIRYGTQGRIQGTNYQGLQFQLTKEMVPSARILVYYIVTGEGAAELVADSVWLNIEEKCKNSLEVSNASYRPKDVISLSMTTQFDSLVALSSMDKAIYGVTGEKKRPMEKALLKLESSDLGCGAGGGQNNIDVFRMAGLTFMTNANADDSKEAGKVLQHSSPESKNECLKKVALSVQKCCKDGAETYPFIQTCAERLKRLTGGRRCRIAFANCCNRVNNLRSTETHRVLLLARHRKWTRGTGWDSLLLWMGHHNSLPVTLPDSITTWEIQGVSISDEGICVADALQVEVQKEVFISVHVPYSVVRGEQIELRGTVYNYRSSMIRFCATISVGQGICLFGAASTNPRGLQSTHCSRPKELQGFSTSLVKFKILPLELGLHTINFTLGGTSFPEILVKTLRVVPEGIQKEIHEGHTLDPQGIYGVVKRQQEFHRKIPPNMVPKTKLHRTVSVKGLLLGEVIDAAVSPEGLKFLAYLPRGSAETELMNIVPVFYVFDFLERTDSWDILGAGSITPRLDLRRKMKEGTLAFLELIPDSADMQTSSGRGVKLTAFVLRIFGQVHQYVTIDRDSVCLTLEWMIDICQMGDGSFREISTYEPVKLQGTLPNEKKEKTLYLTAFSLIGFEKVINLCPLQKIEDAKNKAANYLLQHFKSAQSTFSLAIVTYALTLTNFNQAGARTAYMGPPMYRFWKESSSKLDQATPSKETARMVETTAYASLTTLLQGDKAYANPIIRWLSEQQRYGGGFYSTQDTLNALEALTEYSVLTKRLDLDMSIKTAYSYHGDFHHYRLTRGNYIGKPVEVSGTVYYKSSTSEDDCSFELKIDIKQPFYRTGSFPLLFFFTLCRYRPHRLEPRSSSSHAVMDISLVTGLEANLEDLSMLANNVDHLISDYEVKDGHVVVQLDSVPGSTFLCIGFRVTELFRVGMPSPGTFTVYEYHTPDKRCTIFYNAYGEDSLVRLCEGSECKCMEAECGRMQTRLDRLISSDSRKEAACQNDIAYVYKVNILALREEGSFIKYTAILLDLYKRGETFAEKNAEIIFIKKTSCMSVQLKPREDYLIMGKEALKIGEGINAKFQYPLDAMTWIEWWPSESSPCNSCQDFIETMEEFAEDLFINGC</sequence>
<dbReference type="SUPFAM" id="SSF50242">
    <property type="entry name" value="TIMP-like"/>
    <property type="match status" value="1"/>
</dbReference>
<dbReference type="InterPro" id="IPR008930">
    <property type="entry name" value="Terpenoid_cyclase/PrenylTrfase"/>
</dbReference>